<dbReference type="Gene3D" id="6.20.20.10">
    <property type="match status" value="1"/>
</dbReference>
<dbReference type="EMBL" id="BAABFC010000001">
    <property type="protein sequence ID" value="GAA4493541.1"/>
    <property type="molecule type" value="Genomic_DNA"/>
</dbReference>
<protein>
    <submittedName>
        <fullName evidence="1">Uncharacterized protein</fullName>
    </submittedName>
</protein>
<dbReference type="RefSeq" id="WP_345009527.1">
    <property type="nucleotide sequence ID" value="NZ_BAABFC010000001.1"/>
</dbReference>
<name>A0ABP8PXE9_9GAMM</name>
<dbReference type="InterPro" id="IPR013464">
    <property type="entry name" value="CHP02642"/>
</dbReference>
<gene>
    <name evidence="1" type="ORF">GCM10023095_03970</name>
</gene>
<dbReference type="SUPFAM" id="SSF57938">
    <property type="entry name" value="DnaJ/Hsp40 cysteine-rich domain"/>
    <property type="match status" value="1"/>
</dbReference>
<organism evidence="1 2">
    <name type="scientific">Pseudaeromonas paramecii</name>
    <dbReference type="NCBI Taxonomy" id="2138166"/>
    <lineage>
        <taxon>Bacteria</taxon>
        <taxon>Pseudomonadati</taxon>
        <taxon>Pseudomonadota</taxon>
        <taxon>Gammaproteobacteria</taxon>
        <taxon>Aeromonadales</taxon>
        <taxon>Aeromonadaceae</taxon>
        <taxon>Pseudaeromonas</taxon>
    </lineage>
</organism>
<proteinExistence type="predicted"/>
<dbReference type="NCBIfam" id="TIGR02642">
    <property type="entry name" value="phage_xxxx"/>
    <property type="match status" value="1"/>
</dbReference>
<dbReference type="Proteomes" id="UP001501321">
    <property type="component" value="Unassembled WGS sequence"/>
</dbReference>
<dbReference type="InterPro" id="IPR036410">
    <property type="entry name" value="HSP_DnaJ_Cys-rich_dom_sf"/>
</dbReference>
<evidence type="ECO:0000313" key="1">
    <source>
        <dbReference type="EMBL" id="GAA4493541.1"/>
    </source>
</evidence>
<comment type="caution">
    <text evidence="1">The sequence shown here is derived from an EMBL/GenBank/DDBJ whole genome shotgun (WGS) entry which is preliminary data.</text>
</comment>
<accession>A0ABP8PXE9</accession>
<keyword evidence="2" id="KW-1185">Reference proteome</keyword>
<reference evidence="2" key="1">
    <citation type="journal article" date="2019" name="Int. J. Syst. Evol. Microbiol.">
        <title>The Global Catalogue of Microorganisms (GCM) 10K type strain sequencing project: providing services to taxonomists for standard genome sequencing and annotation.</title>
        <authorList>
            <consortium name="The Broad Institute Genomics Platform"/>
            <consortium name="The Broad Institute Genome Sequencing Center for Infectious Disease"/>
            <person name="Wu L."/>
            <person name="Ma J."/>
        </authorList>
    </citation>
    <scope>NUCLEOTIDE SEQUENCE [LARGE SCALE GENOMIC DNA]</scope>
    <source>
        <strain evidence="2">JCM 32226</strain>
    </source>
</reference>
<sequence>MIEMILRLFEARAASLESICGRSSGALGRDEFVAAASAACRAHPIGWHAFMTAEGGDDVSAGTLMAYLVKALPTPDVAKAAMAVLLGRPLPEQLPSLVAKSPYYDAERRRASIVMERAKRARRAGDQHKYQNLLDERNGILAAARQRVEDELLSTGICPKCHGSGRRERKQDECPVCRGRGRIQPAVEMVAEHYGPAASDMLKRVVDVVLVDKSQAVQVMVCRLQMEREVAYC</sequence>
<evidence type="ECO:0000313" key="2">
    <source>
        <dbReference type="Proteomes" id="UP001501321"/>
    </source>
</evidence>